<proteinExistence type="predicted"/>
<dbReference type="GO" id="GO:0042025">
    <property type="term" value="C:host cell nucleus"/>
    <property type="evidence" value="ECO:0007669"/>
    <property type="project" value="UniProtKB-SubCell"/>
</dbReference>
<dbReference type="Gene3D" id="3.40.1310.20">
    <property type="match status" value="1"/>
</dbReference>
<dbReference type="InterPro" id="IPR001301">
    <property type="entry name" value="Gemini_AL1_CLV"/>
</dbReference>
<dbReference type="GO" id="GO:0016888">
    <property type="term" value="F:DNA endonuclease activity, producing 5'-phosphomonoesters"/>
    <property type="evidence" value="ECO:0007669"/>
    <property type="project" value="InterPro"/>
</dbReference>
<evidence type="ECO:0000256" key="1">
    <source>
        <dbReference type="ARBA" id="ARBA00004147"/>
    </source>
</evidence>
<dbReference type="InterPro" id="IPR027417">
    <property type="entry name" value="P-loop_NTPase"/>
</dbReference>
<evidence type="ECO:0000256" key="2">
    <source>
        <dbReference type="ARBA" id="ARBA00014531"/>
    </source>
</evidence>
<evidence type="ECO:0000256" key="6">
    <source>
        <dbReference type="ARBA" id="ARBA00022705"/>
    </source>
</evidence>
<keyword evidence="12" id="KW-0190">Covalent protein-DNA linkage</keyword>
<feature type="domain" description="CRESS-DNA virus Rep endonuclease" evidence="14">
    <location>
        <begin position="9"/>
        <end position="109"/>
    </location>
</feature>
<dbReference type="SUPFAM" id="SSF52540">
    <property type="entry name" value="P-loop containing nucleoside triphosphate hydrolases"/>
    <property type="match status" value="1"/>
</dbReference>
<evidence type="ECO:0000256" key="7">
    <source>
        <dbReference type="ARBA" id="ARBA00022722"/>
    </source>
</evidence>
<dbReference type="GO" id="GO:0016779">
    <property type="term" value="F:nucleotidyltransferase activity"/>
    <property type="evidence" value="ECO:0007669"/>
    <property type="project" value="UniProtKB-KW"/>
</dbReference>
<evidence type="ECO:0000256" key="10">
    <source>
        <dbReference type="ARBA" id="ARBA00022759"/>
    </source>
</evidence>
<dbReference type="PROSITE" id="PS52020">
    <property type="entry name" value="CRESS_DNA_REP"/>
    <property type="match status" value="1"/>
</dbReference>
<organism evidence="15">
    <name type="scientific">Genomoviridae sp</name>
    <dbReference type="NCBI Taxonomy" id="2202565"/>
    <lineage>
        <taxon>Viruses</taxon>
        <taxon>Monodnaviria</taxon>
        <taxon>Shotokuvirae</taxon>
        <taxon>Cressdnaviricota</taxon>
        <taxon>Repensiviricetes</taxon>
        <taxon>Geplafuvirales</taxon>
        <taxon>Genomoviridae</taxon>
    </lineage>
</organism>
<keyword evidence="7" id="KW-0540">Nuclease</keyword>
<dbReference type="GO" id="GO:0046872">
    <property type="term" value="F:metal ion binding"/>
    <property type="evidence" value="ECO:0007669"/>
    <property type="project" value="UniProtKB-KW"/>
</dbReference>
<name>A0A858NNZ2_9VIRU</name>
<keyword evidence="4" id="KW-0808">Transferase</keyword>
<dbReference type="GO" id="GO:0005198">
    <property type="term" value="F:structural molecule activity"/>
    <property type="evidence" value="ECO:0007669"/>
    <property type="project" value="InterPro"/>
</dbReference>
<evidence type="ECO:0000256" key="13">
    <source>
        <dbReference type="ARBA" id="ARBA00023125"/>
    </source>
</evidence>
<dbReference type="Pfam" id="PF00799">
    <property type="entry name" value="Gemini_AL1"/>
    <property type="match status" value="1"/>
</dbReference>
<keyword evidence="10" id="KW-0255">Endonuclease</keyword>
<evidence type="ECO:0000256" key="4">
    <source>
        <dbReference type="ARBA" id="ARBA00022679"/>
    </source>
</evidence>
<keyword evidence="3" id="KW-1048">Host nucleus</keyword>
<dbReference type="InterPro" id="IPR022692">
    <property type="entry name" value="Gemini_AL1_REP_central"/>
</dbReference>
<evidence type="ECO:0000256" key="9">
    <source>
        <dbReference type="ARBA" id="ARBA00022741"/>
    </source>
</evidence>
<dbReference type="PRINTS" id="PR00228">
    <property type="entry name" value="GEMCOATCLVL1"/>
</dbReference>
<evidence type="ECO:0000256" key="5">
    <source>
        <dbReference type="ARBA" id="ARBA00022695"/>
    </source>
</evidence>
<reference evidence="15" key="1">
    <citation type="submission" date="2020-04" db="EMBL/GenBank/DDBJ databases">
        <title>Genomes of microviruses in a sewage oxidation pond.</title>
        <authorList>
            <person name="Schreck J."/>
            <person name="Kraberger S."/>
            <person name="Scotch M."/>
            <person name="Halden R.U."/>
            <person name="Varsani A."/>
        </authorList>
    </citation>
    <scope>NUCLEOTIDE SEQUENCE</scope>
    <source>
        <strain evidence="15">6538_328</strain>
    </source>
</reference>
<sequence length="338" mass="38213">MPRETPFVVKNVKYLLLTYAQVGEDFNFEAIVELATTLGAECIVGREQHADGGTHYHAFLEFGSFFSTRSSRRFDLGGKHPNIAQVGRTPWVAYDYAIKDGDVVAGGAERPRDGRVSSGGPGGNADDWRYILDAECRDDYFVRLRERAPRSLACNFPSLCKYADWRWRRTAHQYAHPPGLDFTLTDLPDLSEWVDDNTRGGVDRPMSLVLFGPTRTGKTVWARSLTTKHLYFCGLYSYAEAVKADEAELAIFDDIAGGIKFFPMFKNWLGCQKQFQIKGLYKDPQLIDWGKPCIWISNTDPRLDMSLADVEWMDGNCVFVEVTEPLFNARSTSTEPLE</sequence>
<evidence type="ECO:0000256" key="3">
    <source>
        <dbReference type="ARBA" id="ARBA00022562"/>
    </source>
</evidence>
<comment type="subcellular location">
    <subcellularLocation>
        <location evidence="1">Host nucleus</location>
    </subcellularLocation>
</comment>
<keyword evidence="8" id="KW-0479">Metal-binding</keyword>
<dbReference type="Gene3D" id="3.40.50.300">
    <property type="entry name" value="P-loop containing nucleotide triphosphate hydrolases"/>
    <property type="match status" value="1"/>
</dbReference>
<dbReference type="Pfam" id="PF08283">
    <property type="entry name" value="Gemini_AL1_M"/>
    <property type="match status" value="1"/>
</dbReference>
<keyword evidence="5" id="KW-0548">Nucleotidyltransferase</keyword>
<accession>A0A858NNZ2</accession>
<keyword evidence="9" id="KW-0547">Nucleotide-binding</keyword>
<evidence type="ECO:0000259" key="14">
    <source>
        <dbReference type="PROSITE" id="PS52020"/>
    </source>
</evidence>
<protein>
    <recommendedName>
        <fullName evidence="2">Replication-associated protein</fullName>
    </recommendedName>
</protein>
<dbReference type="GO" id="GO:0003677">
    <property type="term" value="F:DNA binding"/>
    <property type="evidence" value="ECO:0007669"/>
    <property type="project" value="UniProtKB-KW"/>
</dbReference>
<dbReference type="GO" id="GO:0000166">
    <property type="term" value="F:nucleotide binding"/>
    <property type="evidence" value="ECO:0007669"/>
    <property type="project" value="UniProtKB-KW"/>
</dbReference>
<keyword evidence="11" id="KW-0378">Hydrolase</keyword>
<evidence type="ECO:0000313" key="15">
    <source>
        <dbReference type="EMBL" id="QJB21615.1"/>
    </source>
</evidence>
<dbReference type="InterPro" id="IPR049912">
    <property type="entry name" value="CRESS_DNA_REP"/>
</dbReference>
<evidence type="ECO:0000256" key="11">
    <source>
        <dbReference type="ARBA" id="ARBA00022801"/>
    </source>
</evidence>
<evidence type="ECO:0000256" key="8">
    <source>
        <dbReference type="ARBA" id="ARBA00022723"/>
    </source>
</evidence>
<dbReference type="EMBL" id="MT309822">
    <property type="protein sequence ID" value="QJB21615.1"/>
    <property type="molecule type" value="Genomic_DNA"/>
</dbReference>
<keyword evidence="13" id="KW-0238">DNA-binding</keyword>
<dbReference type="SUPFAM" id="SSF55464">
    <property type="entry name" value="Origin of replication-binding domain, RBD-like"/>
    <property type="match status" value="1"/>
</dbReference>
<evidence type="ECO:0000256" key="12">
    <source>
        <dbReference type="ARBA" id="ARBA00023124"/>
    </source>
</evidence>
<dbReference type="GO" id="GO:0006260">
    <property type="term" value="P:DNA replication"/>
    <property type="evidence" value="ECO:0007669"/>
    <property type="project" value="UniProtKB-KW"/>
</dbReference>
<keyword evidence="6" id="KW-0235">DNA replication</keyword>